<gene>
    <name evidence="1" type="ORF">PXEA_LOCUS3305</name>
</gene>
<evidence type="ECO:0000313" key="1">
    <source>
        <dbReference type="EMBL" id="VEL09865.1"/>
    </source>
</evidence>
<sequence length="216" mass="22674">MARLILPQVVWSLEEENRALQAEYEQLRLNTPMLAASFRGQNRLTAYQSHVQRQQQQMLHNRERSQTALGGQYISSQYNSLLHPSSSMNAAALHSLLTGLDTSSNEDAIESGTAAGAPSGGLGPYSLSLYEGGSGLAGIGGLYGDATPSASSARMGLNKASTSSLGRATSALGGLNRAGLPTAYWQSGMRYTLNGPEAEVPISTGLGSSIAGRRAE</sequence>
<dbReference type="AlphaFoldDB" id="A0A3S5BMW3"/>
<comment type="caution">
    <text evidence="1">The sequence shown here is derived from an EMBL/GenBank/DDBJ whole genome shotgun (WGS) entry which is preliminary data.</text>
</comment>
<protein>
    <submittedName>
        <fullName evidence="1">Uncharacterized protein</fullName>
    </submittedName>
</protein>
<evidence type="ECO:0000313" key="2">
    <source>
        <dbReference type="Proteomes" id="UP000784294"/>
    </source>
</evidence>
<proteinExistence type="predicted"/>
<organism evidence="1 2">
    <name type="scientific">Protopolystoma xenopodis</name>
    <dbReference type="NCBI Taxonomy" id="117903"/>
    <lineage>
        <taxon>Eukaryota</taxon>
        <taxon>Metazoa</taxon>
        <taxon>Spiralia</taxon>
        <taxon>Lophotrochozoa</taxon>
        <taxon>Platyhelminthes</taxon>
        <taxon>Monogenea</taxon>
        <taxon>Polyopisthocotylea</taxon>
        <taxon>Polystomatidea</taxon>
        <taxon>Polystomatidae</taxon>
        <taxon>Protopolystoma</taxon>
    </lineage>
</organism>
<dbReference type="Proteomes" id="UP000784294">
    <property type="component" value="Unassembled WGS sequence"/>
</dbReference>
<keyword evidence="2" id="KW-1185">Reference proteome</keyword>
<name>A0A3S5BMW3_9PLAT</name>
<accession>A0A3S5BMW3</accession>
<reference evidence="1" key="1">
    <citation type="submission" date="2018-11" db="EMBL/GenBank/DDBJ databases">
        <authorList>
            <consortium name="Pathogen Informatics"/>
        </authorList>
    </citation>
    <scope>NUCLEOTIDE SEQUENCE</scope>
</reference>
<dbReference type="EMBL" id="CAAALY010007448">
    <property type="protein sequence ID" value="VEL09865.1"/>
    <property type="molecule type" value="Genomic_DNA"/>
</dbReference>